<dbReference type="Gene3D" id="3.40.1620.10">
    <property type="entry name" value="YefM-like domain"/>
    <property type="match status" value="1"/>
</dbReference>
<comment type="function">
    <text evidence="2">Antitoxin component of a type II toxin-antitoxin (TA) system.</text>
</comment>
<protein>
    <recommendedName>
        <fullName evidence="2">Antitoxin</fullName>
    </recommendedName>
</protein>
<dbReference type="InterPro" id="IPR036165">
    <property type="entry name" value="YefM-like_sf"/>
</dbReference>
<evidence type="ECO:0000256" key="1">
    <source>
        <dbReference type="ARBA" id="ARBA00009981"/>
    </source>
</evidence>
<evidence type="ECO:0000313" key="3">
    <source>
        <dbReference type="EMBL" id="GGI26303.1"/>
    </source>
</evidence>
<dbReference type="SUPFAM" id="SSF143120">
    <property type="entry name" value="YefM-like"/>
    <property type="match status" value="1"/>
</dbReference>
<proteinExistence type="inferred from homology"/>
<evidence type="ECO:0000313" key="4">
    <source>
        <dbReference type="Proteomes" id="UP000625079"/>
    </source>
</evidence>
<organism evidence="3 4">
    <name type="scientific">Bradyrhizobium guangdongense</name>
    <dbReference type="NCBI Taxonomy" id="1325090"/>
    <lineage>
        <taxon>Bacteria</taxon>
        <taxon>Pseudomonadati</taxon>
        <taxon>Pseudomonadota</taxon>
        <taxon>Alphaproteobacteria</taxon>
        <taxon>Hyphomicrobiales</taxon>
        <taxon>Nitrobacteraceae</taxon>
        <taxon>Bradyrhizobium</taxon>
    </lineage>
</organism>
<reference evidence="3" key="2">
    <citation type="submission" date="2022-12" db="EMBL/GenBank/DDBJ databases">
        <authorList>
            <person name="Sun Q."/>
            <person name="Zhou Y."/>
        </authorList>
    </citation>
    <scope>NUCLEOTIDE SEQUENCE</scope>
    <source>
        <strain evidence="3">CGMCC 1.15034</strain>
    </source>
</reference>
<dbReference type="AlphaFoldDB" id="A0AA88B8Z7"/>
<evidence type="ECO:0000256" key="2">
    <source>
        <dbReference type="RuleBase" id="RU362080"/>
    </source>
</evidence>
<gene>
    <name evidence="3" type="ORF">GCM10010987_38710</name>
</gene>
<comment type="caution">
    <text evidence="3">The sequence shown here is derived from an EMBL/GenBank/DDBJ whole genome shotgun (WGS) entry which is preliminary data.</text>
</comment>
<name>A0AA88B8Z7_9BRAD</name>
<dbReference type="InterPro" id="IPR006442">
    <property type="entry name" value="Antitoxin_Phd/YefM"/>
</dbReference>
<comment type="similarity">
    <text evidence="1 2">Belongs to the phD/YefM antitoxin family.</text>
</comment>
<reference evidence="3" key="1">
    <citation type="journal article" date="2014" name="Int. J. Syst. Evol. Microbiol.">
        <title>Complete genome sequence of Corynebacterium casei LMG S-19264T (=DSM 44701T), isolated from a smear-ripened cheese.</title>
        <authorList>
            <consortium name="US DOE Joint Genome Institute (JGI-PGF)"/>
            <person name="Walter F."/>
            <person name="Albersmeier A."/>
            <person name="Kalinowski J."/>
            <person name="Ruckert C."/>
        </authorList>
    </citation>
    <scope>NUCLEOTIDE SEQUENCE</scope>
    <source>
        <strain evidence="3">CGMCC 1.15034</strain>
    </source>
</reference>
<dbReference type="NCBIfam" id="TIGR01552">
    <property type="entry name" value="phd_fam"/>
    <property type="match status" value="1"/>
</dbReference>
<sequence>MLTIVITLTSREFNQDTSGAKKAAAQGPVFITDRGRPAHVLLTIEDYLRLSGGHMSLAEALPQTSADFDFDPPRVAGGILKPADLD</sequence>
<accession>A0AA88B8Z7</accession>
<dbReference type="EMBL" id="BMHC01000008">
    <property type="protein sequence ID" value="GGI26303.1"/>
    <property type="molecule type" value="Genomic_DNA"/>
</dbReference>
<dbReference type="Pfam" id="PF02604">
    <property type="entry name" value="PhdYeFM_antitox"/>
    <property type="match status" value="1"/>
</dbReference>
<dbReference type="Proteomes" id="UP000625079">
    <property type="component" value="Unassembled WGS sequence"/>
</dbReference>